<accession>A0ACB7ZGE1</accession>
<comment type="caution">
    <text evidence="1">The sequence shown here is derived from an EMBL/GenBank/DDBJ whole genome shotgun (WGS) entry which is preliminary data.</text>
</comment>
<name>A0ACB7ZGE1_9ERIC</name>
<organism evidence="1 2">
    <name type="scientific">Vaccinium darrowii</name>
    <dbReference type="NCBI Taxonomy" id="229202"/>
    <lineage>
        <taxon>Eukaryota</taxon>
        <taxon>Viridiplantae</taxon>
        <taxon>Streptophyta</taxon>
        <taxon>Embryophyta</taxon>
        <taxon>Tracheophyta</taxon>
        <taxon>Spermatophyta</taxon>
        <taxon>Magnoliopsida</taxon>
        <taxon>eudicotyledons</taxon>
        <taxon>Gunneridae</taxon>
        <taxon>Pentapetalae</taxon>
        <taxon>asterids</taxon>
        <taxon>Ericales</taxon>
        <taxon>Ericaceae</taxon>
        <taxon>Vaccinioideae</taxon>
        <taxon>Vaccinieae</taxon>
        <taxon>Vaccinium</taxon>
    </lineage>
</organism>
<dbReference type="EMBL" id="CM037162">
    <property type="protein sequence ID" value="KAH7864102.1"/>
    <property type="molecule type" value="Genomic_DNA"/>
</dbReference>
<dbReference type="Proteomes" id="UP000828048">
    <property type="component" value="Chromosome 12"/>
</dbReference>
<evidence type="ECO:0000313" key="2">
    <source>
        <dbReference type="Proteomes" id="UP000828048"/>
    </source>
</evidence>
<evidence type="ECO:0000313" key="1">
    <source>
        <dbReference type="EMBL" id="KAH7864102.1"/>
    </source>
</evidence>
<reference evidence="1 2" key="1">
    <citation type="journal article" date="2021" name="Hortic Res">
        <title>High-quality reference genome and annotation aids understanding of berry development for evergreen blueberry (Vaccinium darrowii).</title>
        <authorList>
            <person name="Yu J."/>
            <person name="Hulse-Kemp A.M."/>
            <person name="Babiker E."/>
            <person name="Staton M."/>
        </authorList>
    </citation>
    <scope>NUCLEOTIDE SEQUENCE [LARGE SCALE GENOMIC DNA]</scope>
    <source>
        <strain evidence="2">cv. NJ 8807/NJ 8810</strain>
        <tissue evidence="1">Young leaf</tissue>
    </source>
</reference>
<protein>
    <submittedName>
        <fullName evidence="1">Uncharacterized protein</fullName>
    </submittedName>
</protein>
<keyword evidence="2" id="KW-1185">Reference proteome</keyword>
<sequence>MALAPENLEWSLGVPSVKELIVVEQIETVPPRYIREDVADYPAPSDKPLPCVPLIDMAKLVELEHQEVELQKLHAACRDWGVFQLVNHGVSGELLRDMKKRTQEFFDLPLQEKKRYEQKPGGLEGYGQHFVISEEQKLEWCDMFFLRTLPTQVRNLEFWPGQPPSYRDTIDTYSKDMRKVAVSMVGYIATGLGLDAEEFSKAYQDGKYQLRLNCYPLCPEPKRVLGVASHTDITGITLLLDCGEMPGLQVLKDGQWVSVKPVSDAIVVNLGNILEIMSNGIYKAPYHRAVVDRRKERLSIVTFCYPTSDVEIGPAKELINKTGNLPLYKTLTHEEYLSRFFNWKLDRVPFIDTLKI</sequence>
<proteinExistence type="predicted"/>
<gene>
    <name evidence="1" type="ORF">Vadar_025742</name>
</gene>